<keyword evidence="2" id="KW-1185">Reference proteome</keyword>
<proteinExistence type="predicted"/>
<gene>
    <name evidence="1" type="ORF">GH714_021092</name>
</gene>
<dbReference type="AlphaFoldDB" id="A0A6A6KQN3"/>
<dbReference type="Proteomes" id="UP000467840">
    <property type="component" value="Chromosome 2"/>
</dbReference>
<evidence type="ECO:0000313" key="2">
    <source>
        <dbReference type="Proteomes" id="UP000467840"/>
    </source>
</evidence>
<sequence>MSVASIAGGTRILPLQCMLAIPSTTLVSIRASSNSMMGFNSLQLWYRKHKKLIVRAARTESRQRVSLGFRAPILRASNWENWILEMLNHILLCWIYEMLSK</sequence>
<dbReference type="EMBL" id="JAAGAX010000015">
    <property type="protein sequence ID" value="KAF2291261.1"/>
    <property type="molecule type" value="Genomic_DNA"/>
</dbReference>
<protein>
    <submittedName>
        <fullName evidence="1">Uncharacterized protein</fullName>
    </submittedName>
</protein>
<accession>A0A6A6KQN3</accession>
<evidence type="ECO:0000313" key="1">
    <source>
        <dbReference type="EMBL" id="KAF2291261.1"/>
    </source>
</evidence>
<reference evidence="1 2" key="1">
    <citation type="journal article" date="2020" name="Mol. Plant">
        <title>The Chromosome-Based Rubber Tree Genome Provides New Insights into Spurge Genome Evolution and Rubber Biosynthesis.</title>
        <authorList>
            <person name="Liu J."/>
            <person name="Shi C."/>
            <person name="Shi C.C."/>
            <person name="Li W."/>
            <person name="Zhang Q.J."/>
            <person name="Zhang Y."/>
            <person name="Li K."/>
            <person name="Lu H.F."/>
            <person name="Shi C."/>
            <person name="Zhu S.T."/>
            <person name="Xiao Z.Y."/>
            <person name="Nan H."/>
            <person name="Yue Y."/>
            <person name="Zhu X.G."/>
            <person name="Wu Y."/>
            <person name="Hong X.N."/>
            <person name="Fan G.Y."/>
            <person name="Tong Y."/>
            <person name="Zhang D."/>
            <person name="Mao C.L."/>
            <person name="Liu Y.L."/>
            <person name="Hao S.J."/>
            <person name="Liu W.Q."/>
            <person name="Lv M.Q."/>
            <person name="Zhang H.B."/>
            <person name="Liu Y."/>
            <person name="Hu-Tang G.R."/>
            <person name="Wang J.P."/>
            <person name="Wang J.H."/>
            <person name="Sun Y.H."/>
            <person name="Ni S.B."/>
            <person name="Chen W.B."/>
            <person name="Zhang X.C."/>
            <person name="Jiao Y.N."/>
            <person name="Eichler E.E."/>
            <person name="Li G.H."/>
            <person name="Liu X."/>
            <person name="Gao L.Z."/>
        </authorList>
    </citation>
    <scope>NUCLEOTIDE SEQUENCE [LARGE SCALE GENOMIC DNA]</scope>
    <source>
        <strain evidence="2">cv. GT1</strain>
        <tissue evidence="1">Leaf</tissue>
    </source>
</reference>
<name>A0A6A6KQN3_HEVBR</name>
<comment type="caution">
    <text evidence="1">The sequence shown here is derived from an EMBL/GenBank/DDBJ whole genome shotgun (WGS) entry which is preliminary data.</text>
</comment>
<organism evidence="1 2">
    <name type="scientific">Hevea brasiliensis</name>
    <name type="common">Para rubber tree</name>
    <name type="synonym">Siphonia brasiliensis</name>
    <dbReference type="NCBI Taxonomy" id="3981"/>
    <lineage>
        <taxon>Eukaryota</taxon>
        <taxon>Viridiplantae</taxon>
        <taxon>Streptophyta</taxon>
        <taxon>Embryophyta</taxon>
        <taxon>Tracheophyta</taxon>
        <taxon>Spermatophyta</taxon>
        <taxon>Magnoliopsida</taxon>
        <taxon>eudicotyledons</taxon>
        <taxon>Gunneridae</taxon>
        <taxon>Pentapetalae</taxon>
        <taxon>rosids</taxon>
        <taxon>fabids</taxon>
        <taxon>Malpighiales</taxon>
        <taxon>Euphorbiaceae</taxon>
        <taxon>Crotonoideae</taxon>
        <taxon>Micrandreae</taxon>
        <taxon>Hevea</taxon>
    </lineage>
</organism>